<accession>A0AAW1N9M4</accession>
<gene>
    <name evidence="1" type="ORF">QE152_g1472</name>
</gene>
<dbReference type="AlphaFoldDB" id="A0AAW1N9M4"/>
<protein>
    <submittedName>
        <fullName evidence="1">Uncharacterized protein</fullName>
    </submittedName>
</protein>
<reference evidence="1 2" key="1">
    <citation type="journal article" date="2024" name="BMC Genomics">
        <title>De novo assembly and annotation of Popillia japonica's genome with initial clues to its potential as an invasive pest.</title>
        <authorList>
            <person name="Cucini C."/>
            <person name="Boschi S."/>
            <person name="Funari R."/>
            <person name="Cardaioli E."/>
            <person name="Iannotti N."/>
            <person name="Marturano G."/>
            <person name="Paoli F."/>
            <person name="Bruttini M."/>
            <person name="Carapelli A."/>
            <person name="Frati F."/>
            <person name="Nardi F."/>
        </authorList>
    </citation>
    <scope>NUCLEOTIDE SEQUENCE [LARGE SCALE GENOMIC DNA]</scope>
    <source>
        <strain evidence="1">DMR45628</strain>
    </source>
</reference>
<comment type="caution">
    <text evidence="1">The sequence shown here is derived from an EMBL/GenBank/DDBJ whole genome shotgun (WGS) entry which is preliminary data.</text>
</comment>
<keyword evidence="2" id="KW-1185">Reference proteome</keyword>
<proteinExistence type="predicted"/>
<evidence type="ECO:0000313" key="2">
    <source>
        <dbReference type="Proteomes" id="UP001458880"/>
    </source>
</evidence>
<evidence type="ECO:0000313" key="1">
    <source>
        <dbReference type="EMBL" id="KAK9753964.1"/>
    </source>
</evidence>
<dbReference type="EMBL" id="JASPKY010000009">
    <property type="protein sequence ID" value="KAK9753964.1"/>
    <property type="molecule type" value="Genomic_DNA"/>
</dbReference>
<sequence>MDRHHEYTTQNDLENANNLTQNYQNRTSFLIEDILYRQKNDANPDRSYENPMQIPFNRDSPKLDTYYTGKRMMPIRIDLTRIRCRYRSIGTAPN</sequence>
<name>A0AAW1N9M4_POPJA</name>
<dbReference type="Proteomes" id="UP001458880">
    <property type="component" value="Unassembled WGS sequence"/>
</dbReference>
<organism evidence="1 2">
    <name type="scientific">Popillia japonica</name>
    <name type="common">Japanese beetle</name>
    <dbReference type="NCBI Taxonomy" id="7064"/>
    <lineage>
        <taxon>Eukaryota</taxon>
        <taxon>Metazoa</taxon>
        <taxon>Ecdysozoa</taxon>
        <taxon>Arthropoda</taxon>
        <taxon>Hexapoda</taxon>
        <taxon>Insecta</taxon>
        <taxon>Pterygota</taxon>
        <taxon>Neoptera</taxon>
        <taxon>Endopterygota</taxon>
        <taxon>Coleoptera</taxon>
        <taxon>Polyphaga</taxon>
        <taxon>Scarabaeiformia</taxon>
        <taxon>Scarabaeidae</taxon>
        <taxon>Rutelinae</taxon>
        <taxon>Popillia</taxon>
    </lineage>
</organism>